<dbReference type="AlphaFoldDB" id="A0A7G2C2Z8"/>
<dbReference type="Proteomes" id="UP000515908">
    <property type="component" value="Chromosome 03"/>
</dbReference>
<name>A0A7G2C2Z8_9TRYP</name>
<dbReference type="PANTHER" id="PTHR37035:SF7">
    <property type="entry name" value="C3H1-TYPE DOMAIN-CONTAINING PROTEIN"/>
    <property type="match status" value="1"/>
</dbReference>
<feature type="region of interest" description="Disordered" evidence="1">
    <location>
        <begin position="430"/>
        <end position="505"/>
    </location>
</feature>
<evidence type="ECO:0000256" key="1">
    <source>
        <dbReference type="SAM" id="MobiDB-lite"/>
    </source>
</evidence>
<keyword evidence="3" id="KW-1185">Reference proteome</keyword>
<feature type="compositionally biased region" description="Basic and acidic residues" evidence="1">
    <location>
        <begin position="430"/>
        <end position="465"/>
    </location>
</feature>
<feature type="compositionally biased region" description="Low complexity" evidence="1">
    <location>
        <begin position="561"/>
        <end position="573"/>
    </location>
</feature>
<accession>A0A7G2C2Z8</accession>
<dbReference type="InterPro" id="IPR053125">
    <property type="entry name" value="RNA-bd_mRNA_stabilization_reg"/>
</dbReference>
<reference evidence="2 3" key="1">
    <citation type="submission" date="2020-08" db="EMBL/GenBank/DDBJ databases">
        <authorList>
            <person name="Newling K."/>
            <person name="Davey J."/>
            <person name="Forrester S."/>
        </authorList>
    </citation>
    <scope>NUCLEOTIDE SEQUENCE [LARGE SCALE GENOMIC DNA]</scope>
    <source>
        <strain evidence="3">Crithidia deanei Carvalho (ATCC PRA-265)</strain>
    </source>
</reference>
<feature type="compositionally biased region" description="Low complexity" evidence="1">
    <location>
        <begin position="489"/>
        <end position="505"/>
    </location>
</feature>
<evidence type="ECO:0000313" key="2">
    <source>
        <dbReference type="EMBL" id="CAD2214168.1"/>
    </source>
</evidence>
<dbReference type="EMBL" id="LR877147">
    <property type="protein sequence ID" value="CAD2214168.1"/>
    <property type="molecule type" value="Genomic_DNA"/>
</dbReference>
<evidence type="ECO:0000313" key="3">
    <source>
        <dbReference type="Proteomes" id="UP000515908"/>
    </source>
</evidence>
<feature type="region of interest" description="Disordered" evidence="1">
    <location>
        <begin position="630"/>
        <end position="651"/>
    </location>
</feature>
<organism evidence="2 3">
    <name type="scientific">Angomonas deanei</name>
    <dbReference type="NCBI Taxonomy" id="59799"/>
    <lineage>
        <taxon>Eukaryota</taxon>
        <taxon>Discoba</taxon>
        <taxon>Euglenozoa</taxon>
        <taxon>Kinetoplastea</taxon>
        <taxon>Metakinetoplastina</taxon>
        <taxon>Trypanosomatida</taxon>
        <taxon>Trypanosomatidae</taxon>
        <taxon>Strigomonadinae</taxon>
        <taxon>Angomonas</taxon>
    </lineage>
</organism>
<dbReference type="OrthoDB" id="272976at2759"/>
<gene>
    <name evidence="2" type="ORF">ADEAN_000161200</name>
</gene>
<dbReference type="VEuPathDB" id="TriTrypDB:ADEAN_000161200"/>
<dbReference type="PANTHER" id="PTHR37035">
    <property type="entry name" value="C3H1-TYPE DOMAIN-CONTAINING PROTEIN-RELATED"/>
    <property type="match status" value="1"/>
</dbReference>
<feature type="region of interest" description="Disordered" evidence="1">
    <location>
        <begin position="561"/>
        <end position="607"/>
    </location>
</feature>
<evidence type="ECO:0008006" key="4">
    <source>
        <dbReference type="Google" id="ProtNLM"/>
    </source>
</evidence>
<proteinExistence type="predicted"/>
<protein>
    <recommendedName>
        <fullName evidence="4">C3H1-type domain-containing protein</fullName>
    </recommendedName>
</protein>
<sequence>MMDNTFQQTSYYFDPSSMNNGNGNFYVSNNNPGMNGIPMSNVNQQNGAFGTFAFSPNNNTNALMASNNNISTNSVGNTSVMSSNNPNLNNNNNNMGFPMQMGMMQMNQVWTPIVSGNNTAFQGEFEVHDSQLKAPITIRPTDVIATAGSQRLFSNGTRQIVYGSKNMFRICENFQEGNCLSANCPEVHVNPEYLKQTRQALTTWLQEKENEFNRDFVHHPDKLLKIFVADVKEIVEVPISALVFTKGLYVDPSTRFKRTRGVAPSYNAAIAAQVPTGCGLYSSDPTQCKWGRWCNQVHISPDWMKSKKKNFDSWFDEIEGTYLSYPPEHLFTVHDPQLKRTLQIPKWSVVSFSRGLFQGSDRKAPSVCLLFQKSRCTAGACCNQIHVSTHYLNLVRTHANNMAQVATTDGYDPAYKNELDQLMETLTAVQKEEEQKRRAEREQEKAQKTKEEKKKKEETATRDDGESLFEYIAVDDEADVETSRSPPHADGNSSKAGSKKSAGGSYSNNPYSGSLTDLLFQNPIVIGGVPTERNANSVSSFKRTPAASLTCSGEVAVTSSLSTHHQTSHTTATVQAEEGHPEEGDPLQGRSVTSDERGRSVTKVGEASATSWTNLRFNFDSSVDTYPSVTNGPIPGSPLGEITRGADNYSI</sequence>